<dbReference type="PANTHER" id="PTHR11895:SF7">
    <property type="entry name" value="GLUTAMYL-TRNA(GLN) AMIDOTRANSFERASE SUBUNIT A, MITOCHONDRIAL"/>
    <property type="match status" value="1"/>
</dbReference>
<dbReference type="Gene3D" id="3.90.1300.10">
    <property type="entry name" value="Amidase signature (AS) domain"/>
    <property type="match status" value="1"/>
</dbReference>
<name>A0A840Z3S7_9SPHN</name>
<dbReference type="RefSeq" id="WP_184006076.1">
    <property type="nucleotide sequence ID" value="NZ_BAABIF010000009.1"/>
</dbReference>
<sequence>MPLTRSDAWAIARNDAHAQAAMVRDGDVAGDTLVEAAILRIEELDPKLNAVSYRAFDHARKALDAVDMSAPMAGVPILLKASLAYPGFPQTSCSRAKKDAVGTSAYPFTRRLDMAGLVSVGMSAMPEFGLLCSGEALLTGPTLNPWDITRTAGGSSTGAAVAVAAGMVPFAHASDAAGSIRLPASNCGVVGFKASRGWNLRARAHHLIDDLLCNDTLMARSVRDAAWALRMERRAGIEITEHPDRPLRIAVDLDGLGGTADDEVADIIRQTASLCVDIGHQVEAVTMPIDRSALRNAIFTLWPYLGGDLVDQFSALHPETPIGDLLEPWTIGLAEAREHITPEQLERCYTAIVEGQQAVAAFHQDWDVVLSPVTRSAPLPVGAMAPTRAFADLWQTLFDYVDYTPLHNLVGTPSVSLPLGMTQEGVPIGSLFSGAHGSDDLLLMLAAQLEAAAPWADRWPAMVPMPVEAV</sequence>
<proteinExistence type="inferred from homology"/>
<keyword evidence="3" id="KW-0378">Hydrolase</keyword>
<dbReference type="PANTHER" id="PTHR11895">
    <property type="entry name" value="TRANSAMIDASE"/>
    <property type="match status" value="1"/>
</dbReference>
<reference evidence="3 4" key="1">
    <citation type="submission" date="2020-08" db="EMBL/GenBank/DDBJ databases">
        <title>Genomic Encyclopedia of Type Strains, Phase IV (KMG-IV): sequencing the most valuable type-strain genomes for metagenomic binning, comparative biology and taxonomic classification.</title>
        <authorList>
            <person name="Goeker M."/>
        </authorList>
    </citation>
    <scope>NUCLEOTIDE SEQUENCE [LARGE SCALE GENOMIC DNA]</scope>
    <source>
        <strain evidence="3 4">DSM 27203</strain>
    </source>
</reference>
<dbReference type="EMBL" id="JACIJI010000013">
    <property type="protein sequence ID" value="MBB5720336.1"/>
    <property type="molecule type" value="Genomic_DNA"/>
</dbReference>
<evidence type="ECO:0000313" key="3">
    <source>
        <dbReference type="EMBL" id="MBB5720336.1"/>
    </source>
</evidence>
<keyword evidence="4" id="KW-1185">Reference proteome</keyword>
<feature type="domain" description="Amidase" evidence="2">
    <location>
        <begin position="33"/>
        <end position="443"/>
    </location>
</feature>
<evidence type="ECO:0000313" key="4">
    <source>
        <dbReference type="Proteomes" id="UP000554342"/>
    </source>
</evidence>
<dbReference type="Pfam" id="PF01425">
    <property type="entry name" value="Amidase"/>
    <property type="match status" value="1"/>
</dbReference>
<dbReference type="InterPro" id="IPR023631">
    <property type="entry name" value="Amidase_dom"/>
</dbReference>
<organism evidence="3 4">
    <name type="scientific">Stakelama sediminis</name>
    <dbReference type="NCBI Taxonomy" id="463200"/>
    <lineage>
        <taxon>Bacteria</taxon>
        <taxon>Pseudomonadati</taxon>
        <taxon>Pseudomonadota</taxon>
        <taxon>Alphaproteobacteria</taxon>
        <taxon>Sphingomonadales</taxon>
        <taxon>Sphingomonadaceae</taxon>
        <taxon>Stakelama</taxon>
    </lineage>
</organism>
<comment type="caution">
    <text evidence="3">The sequence shown here is derived from an EMBL/GenBank/DDBJ whole genome shotgun (WGS) entry which is preliminary data.</text>
</comment>
<gene>
    <name evidence="3" type="ORF">FHR23_003301</name>
</gene>
<evidence type="ECO:0000259" key="2">
    <source>
        <dbReference type="Pfam" id="PF01425"/>
    </source>
</evidence>
<dbReference type="GO" id="GO:0004040">
    <property type="term" value="F:amidase activity"/>
    <property type="evidence" value="ECO:0007669"/>
    <property type="project" value="UniProtKB-EC"/>
</dbReference>
<comment type="similarity">
    <text evidence="1">Belongs to the amidase family.</text>
</comment>
<dbReference type="SUPFAM" id="SSF75304">
    <property type="entry name" value="Amidase signature (AS) enzymes"/>
    <property type="match status" value="1"/>
</dbReference>
<dbReference type="InterPro" id="IPR036928">
    <property type="entry name" value="AS_sf"/>
</dbReference>
<protein>
    <submittedName>
        <fullName evidence="3">Amidase</fullName>
        <ecNumber evidence="3">3.5.1.4</ecNumber>
    </submittedName>
</protein>
<accession>A0A840Z3S7</accession>
<dbReference type="EC" id="3.5.1.4" evidence="3"/>
<dbReference type="InterPro" id="IPR000120">
    <property type="entry name" value="Amidase"/>
</dbReference>
<dbReference type="Proteomes" id="UP000554342">
    <property type="component" value="Unassembled WGS sequence"/>
</dbReference>
<dbReference type="AlphaFoldDB" id="A0A840Z3S7"/>
<evidence type="ECO:0000256" key="1">
    <source>
        <dbReference type="ARBA" id="ARBA00009199"/>
    </source>
</evidence>